<protein>
    <recommendedName>
        <fullName evidence="2">LamG-like jellyroll fold domain-containing protein</fullName>
    </recommendedName>
</protein>
<dbReference type="AlphaFoldDB" id="X1ACE6"/>
<accession>X1ACE6</accession>
<dbReference type="SUPFAM" id="SSF49899">
    <property type="entry name" value="Concanavalin A-like lectins/glucanases"/>
    <property type="match status" value="1"/>
</dbReference>
<evidence type="ECO:0000313" key="1">
    <source>
        <dbReference type="EMBL" id="GAG79564.1"/>
    </source>
</evidence>
<sequence length="296" mass="31255">YTGNGKAEVWVKVPSIASGADTSIWIWWETAGADTQPAEDANFGKEQTWDDGGNDYFKMVHHMKGANAAALDDSTQYDNDVSADGGTPGYNSTGKVGQAVDFVAASDEYIEVANSASLEIVAAITISASVNFDDKPGAWNTIISGNNQWWWNRSDADLIQFAFMVGTTVEKVTLATGSYSTGTWYRFTATYDGETVEAFNGGTSLGTDADPSGNIDDRTEPISIGGVSGVDYLNGLIDEVCISATVRADAWINAEYENQNDPNAFIVEGTPEATAVGVAPTAVLYGPLVGPLGGPI</sequence>
<dbReference type="Gene3D" id="2.60.120.200">
    <property type="match status" value="1"/>
</dbReference>
<gene>
    <name evidence="1" type="ORF">S01H4_21380</name>
</gene>
<comment type="caution">
    <text evidence="1">The sequence shown here is derived from an EMBL/GenBank/DDBJ whole genome shotgun (WGS) entry which is preliminary data.</text>
</comment>
<dbReference type="Pfam" id="PF13385">
    <property type="entry name" value="Laminin_G_3"/>
    <property type="match status" value="1"/>
</dbReference>
<name>X1ACE6_9ZZZZ</name>
<reference evidence="1" key="1">
    <citation type="journal article" date="2014" name="Front. Microbiol.">
        <title>High frequency of phylogenetically diverse reductive dehalogenase-homologous genes in deep subseafloor sedimentary metagenomes.</title>
        <authorList>
            <person name="Kawai M."/>
            <person name="Futagami T."/>
            <person name="Toyoda A."/>
            <person name="Takaki Y."/>
            <person name="Nishi S."/>
            <person name="Hori S."/>
            <person name="Arai W."/>
            <person name="Tsubouchi T."/>
            <person name="Morono Y."/>
            <person name="Uchiyama I."/>
            <person name="Ito T."/>
            <person name="Fujiyama A."/>
            <person name="Inagaki F."/>
            <person name="Takami H."/>
        </authorList>
    </citation>
    <scope>NUCLEOTIDE SEQUENCE</scope>
    <source>
        <strain evidence="1">Expedition CK06-06</strain>
    </source>
</reference>
<evidence type="ECO:0008006" key="2">
    <source>
        <dbReference type="Google" id="ProtNLM"/>
    </source>
</evidence>
<feature type="non-terminal residue" evidence="1">
    <location>
        <position position="1"/>
    </location>
</feature>
<organism evidence="1">
    <name type="scientific">marine sediment metagenome</name>
    <dbReference type="NCBI Taxonomy" id="412755"/>
    <lineage>
        <taxon>unclassified sequences</taxon>
        <taxon>metagenomes</taxon>
        <taxon>ecological metagenomes</taxon>
    </lineage>
</organism>
<dbReference type="InterPro" id="IPR013320">
    <property type="entry name" value="ConA-like_dom_sf"/>
</dbReference>
<dbReference type="EMBL" id="BART01009678">
    <property type="protein sequence ID" value="GAG79564.1"/>
    <property type="molecule type" value="Genomic_DNA"/>
</dbReference>
<proteinExistence type="predicted"/>